<protein>
    <submittedName>
        <fullName evidence="2">Conotoxin Mu8.1</fullName>
    </submittedName>
    <submittedName>
        <fullName evidence="1">Conus mucronatus</fullName>
    </submittedName>
</protein>
<feature type="disulfide bond" evidence="3">
    <location>
        <begin position="61"/>
        <end position="71"/>
    </location>
</feature>
<feature type="disulfide bond" evidence="3">
    <location>
        <begin position="57"/>
        <end position="89"/>
    </location>
</feature>
<accession>A0A9X9ZA00</accession>
<sequence>GENSDNLTHCRLFEFRLCLLECMSLTLDHCYARCTTVITQIHGSDTNRFDCTIFKTCYYRCYVLGKTEDHCWKGTATSVTGDVGDLEFC</sequence>
<evidence type="ECO:0000313" key="2">
    <source>
        <dbReference type="PDB" id="7PX2"/>
    </source>
</evidence>
<dbReference type="PDB" id="7PX1">
    <property type="method" value="X-ray"/>
    <property type="resolution" value="2.33 A"/>
    <property type="chains" value="A/B=1-89"/>
</dbReference>
<name>A0A9X9ZA00_CONMM</name>
<evidence type="ECO:0007829" key="3">
    <source>
        <dbReference type="PDB" id="7PX2"/>
    </source>
</evidence>
<organism evidence="2">
    <name type="scientific">Conus mucronatus</name>
    <name type="common">Pointed cone</name>
    <name type="synonym">Phasmoconus mucronatus</name>
    <dbReference type="NCBI Taxonomy" id="1127826"/>
    <lineage>
        <taxon>Eukaryota</taxon>
        <taxon>Metazoa</taxon>
        <taxon>Spiralia</taxon>
        <taxon>Lophotrochozoa</taxon>
        <taxon>Mollusca</taxon>
        <taxon>Gastropoda</taxon>
        <taxon>Caenogastropoda</taxon>
        <taxon>Neogastropoda</taxon>
        <taxon>Conoidea</taxon>
        <taxon>Conidae</taxon>
        <taxon>Conus</taxon>
        <taxon>Phasmoconus</taxon>
    </lineage>
</organism>
<feature type="disulfide bond" evidence="3">
    <location>
        <begin position="18"/>
        <end position="34"/>
    </location>
</feature>
<feature type="disulfide bond" evidence="3">
    <location>
        <begin position="22"/>
        <end position="30"/>
    </location>
</feature>
<dbReference type="AlphaFoldDB" id="A0A9X9ZA00"/>
<dbReference type="PDB" id="7PX2">
    <property type="method" value="X-ray"/>
    <property type="resolution" value="2.12 A"/>
    <property type="chains" value="A/B/C/D/E/F=1-89"/>
</dbReference>
<reference evidence="3" key="1">
    <citation type="journal article" date="2023" name="PLoS Biol.">
        <title>A previously unrecognized superfamily of macro-conotoxins includes an inhibitor of the sensory neuron calcium channel Cav2.3.</title>
        <authorList>
            <person name="Hackney C.M."/>
            <person name="Florez Salcedo P."/>
            <person name="Mueller E."/>
            <person name="Koch T.L."/>
            <person name="Kjelgaard L.D."/>
            <person name="Watkins M."/>
            <person name="Zachariassen L.G."/>
            <person name="Tuelung P.S."/>
            <person name="McArthur J.R."/>
            <person name="Adams D.J."/>
            <person name="Kristensen A.S."/>
            <person name="Olivera B."/>
            <person name="Finol-Urdaneta R.K."/>
            <person name="Safavi-Hemami H."/>
            <person name="Morth J.P."/>
            <person name="Ellgaard L."/>
        </authorList>
    </citation>
    <scope>X-RAY CRYSTALLOGRAPHY (2.12 ANGSTROMS)</scope>
    <scope>DISULFIDE BONDS</scope>
</reference>
<proteinExistence type="evidence at protein level"/>
<dbReference type="SMR" id="A0A9X9ZA00"/>
<keyword evidence="3" id="KW-0002">3D-structure</keyword>
<evidence type="ECO:0000313" key="1">
    <source>
        <dbReference type="PDB" id="7PX1"/>
    </source>
</evidence>
<feature type="disulfide bond" evidence="3">
    <location>
        <begin position="10"/>
        <end position="51"/>
    </location>
</feature>